<name>A0A0T5Z6J8_9GAMM</name>
<evidence type="ECO:0008006" key="3">
    <source>
        <dbReference type="Google" id="ProtNLM"/>
    </source>
</evidence>
<organism evidence="1 2">
    <name type="scientific">endosymbiont of Ridgeia piscesae</name>
    <dbReference type="NCBI Taxonomy" id="54398"/>
    <lineage>
        <taxon>Bacteria</taxon>
        <taxon>Pseudomonadati</taxon>
        <taxon>Pseudomonadota</taxon>
        <taxon>Gammaproteobacteria</taxon>
        <taxon>sulfur-oxidizing symbionts</taxon>
    </lineage>
</organism>
<dbReference type="Proteomes" id="UP000051276">
    <property type="component" value="Unassembled WGS sequence"/>
</dbReference>
<evidence type="ECO:0000313" key="2">
    <source>
        <dbReference type="Proteomes" id="UP000051276"/>
    </source>
</evidence>
<sequence length="60" mass="7159">MYERLFQWVLTNKYLVVLLTLLSLLLLGAGVRQLEFSNDYRMFFSEDNPQLQAFEKLQNT</sequence>
<proteinExistence type="predicted"/>
<gene>
    <name evidence="1" type="ORF">Ga0076813_13051</name>
</gene>
<comment type="caution">
    <text evidence="1">The sequence shown here is derived from an EMBL/GenBank/DDBJ whole genome shotgun (WGS) entry which is preliminary data.</text>
</comment>
<accession>A0A0T5Z6J8</accession>
<reference evidence="1 2" key="1">
    <citation type="submission" date="2015-11" db="EMBL/GenBank/DDBJ databases">
        <title>The genome of Candidatus Endoriftia persephone in Ridgeia piscesae and population structure of the North Eastern Pacific vestimentiferan symbionts.</title>
        <authorList>
            <person name="Perez M."/>
            <person name="Juniper K.S."/>
        </authorList>
    </citation>
    <scope>NUCLEOTIDE SEQUENCE [LARGE SCALE GENOMIC DNA]</scope>
    <source>
        <strain evidence="1">Ind10</strain>
    </source>
</reference>
<dbReference type="EMBL" id="LMXI01000389">
    <property type="protein sequence ID" value="KRT58214.1"/>
    <property type="molecule type" value="Genomic_DNA"/>
</dbReference>
<dbReference type="RefSeq" id="WP_057956031.1">
    <property type="nucleotide sequence ID" value="NZ_KQ556904.1"/>
</dbReference>
<feature type="non-terminal residue" evidence="1">
    <location>
        <position position="60"/>
    </location>
</feature>
<evidence type="ECO:0000313" key="1">
    <source>
        <dbReference type="EMBL" id="KRT58214.1"/>
    </source>
</evidence>
<protein>
    <recommendedName>
        <fullName evidence="3">RND transporter</fullName>
    </recommendedName>
</protein>
<dbReference type="AlphaFoldDB" id="A0A0T5Z6J8"/>